<dbReference type="PANTHER" id="PTHR11717:SF31">
    <property type="entry name" value="LOW MOLECULAR WEIGHT PROTEIN-TYROSINE-PHOSPHATASE ETP-RELATED"/>
    <property type="match status" value="1"/>
</dbReference>
<proteinExistence type="inferred from homology"/>
<dbReference type="Proteomes" id="UP000288943">
    <property type="component" value="Chromosome"/>
</dbReference>
<dbReference type="GeneID" id="95373658"/>
<dbReference type="Pfam" id="PF01451">
    <property type="entry name" value="LMWPc"/>
    <property type="match status" value="1"/>
</dbReference>
<organism evidence="7 8">
    <name type="scientific">Paenibacillus chitinolyticus</name>
    <dbReference type="NCBI Taxonomy" id="79263"/>
    <lineage>
        <taxon>Bacteria</taxon>
        <taxon>Bacillati</taxon>
        <taxon>Bacillota</taxon>
        <taxon>Bacilli</taxon>
        <taxon>Bacillales</taxon>
        <taxon>Paenibacillaceae</taxon>
        <taxon>Paenibacillus</taxon>
    </lineage>
</organism>
<evidence type="ECO:0000313" key="8">
    <source>
        <dbReference type="Proteomes" id="UP000288943"/>
    </source>
</evidence>
<keyword evidence="9" id="KW-1185">Reference proteome</keyword>
<dbReference type="SMART" id="SM00226">
    <property type="entry name" value="LMWPc"/>
    <property type="match status" value="1"/>
</dbReference>
<dbReference type="KEGG" id="pchi:PC41400_02365"/>
<keyword evidence="3" id="KW-0904">Protein phosphatase</keyword>
<dbReference type="EMBL" id="JAMDMJ010000010">
    <property type="protein sequence ID" value="MCY9596113.1"/>
    <property type="molecule type" value="Genomic_DNA"/>
</dbReference>
<protein>
    <submittedName>
        <fullName evidence="7">Low molecular weight protein arginine phosphatase</fullName>
    </submittedName>
</protein>
<comment type="similarity">
    <text evidence="1">Belongs to the low molecular weight phosphotyrosine protein phosphatase family.</text>
</comment>
<dbReference type="AlphaFoldDB" id="A0A410WQ92"/>
<evidence type="ECO:0000259" key="5">
    <source>
        <dbReference type="SMART" id="SM00226"/>
    </source>
</evidence>
<dbReference type="EMBL" id="CP026520">
    <property type="protein sequence ID" value="QAV16598.1"/>
    <property type="molecule type" value="Genomic_DNA"/>
</dbReference>
<name>A0A410WQ92_9BACL</name>
<dbReference type="OrthoDB" id="9784339at2"/>
<dbReference type="GO" id="GO:0004725">
    <property type="term" value="F:protein tyrosine phosphatase activity"/>
    <property type="evidence" value="ECO:0007669"/>
    <property type="project" value="InterPro"/>
</dbReference>
<dbReference type="PRINTS" id="PR00719">
    <property type="entry name" value="LMWPTPASE"/>
</dbReference>
<evidence type="ECO:0000313" key="6">
    <source>
        <dbReference type="EMBL" id="MCY9596113.1"/>
    </source>
</evidence>
<keyword evidence="2" id="KW-0378">Hydrolase</keyword>
<dbReference type="SUPFAM" id="SSF52788">
    <property type="entry name" value="Phosphotyrosine protein phosphatases I"/>
    <property type="match status" value="1"/>
</dbReference>
<evidence type="ECO:0000256" key="2">
    <source>
        <dbReference type="ARBA" id="ARBA00022801"/>
    </source>
</evidence>
<dbReference type="CDD" id="cd16344">
    <property type="entry name" value="LMWPAP"/>
    <property type="match status" value="1"/>
</dbReference>
<dbReference type="Proteomes" id="UP001527202">
    <property type="component" value="Unassembled WGS sequence"/>
</dbReference>
<feature type="active site" description="Nucleophile" evidence="4">
    <location>
        <position position="8"/>
    </location>
</feature>
<evidence type="ECO:0000256" key="4">
    <source>
        <dbReference type="PIRSR" id="PIRSR617867-1"/>
    </source>
</evidence>
<dbReference type="Gene3D" id="3.40.50.2300">
    <property type="match status" value="1"/>
</dbReference>
<accession>A0A410WQ92</accession>
<evidence type="ECO:0000313" key="9">
    <source>
        <dbReference type="Proteomes" id="UP001527202"/>
    </source>
</evidence>
<dbReference type="RefSeq" id="WP_042233908.1">
    <property type="nucleotide sequence ID" value="NZ_BQWH01000027.1"/>
</dbReference>
<dbReference type="InterPro" id="IPR050438">
    <property type="entry name" value="LMW_PTPase"/>
</dbReference>
<evidence type="ECO:0000256" key="3">
    <source>
        <dbReference type="ARBA" id="ARBA00022912"/>
    </source>
</evidence>
<dbReference type="InterPro" id="IPR023485">
    <property type="entry name" value="Ptyr_pPase"/>
</dbReference>
<reference evidence="6 9" key="2">
    <citation type="submission" date="2022-05" db="EMBL/GenBank/DDBJ databases">
        <title>Genome Sequencing of Bee-Associated Microbes.</title>
        <authorList>
            <person name="Dunlap C."/>
        </authorList>
    </citation>
    <scope>NUCLEOTIDE SEQUENCE [LARGE SCALE GENOMIC DNA]</scope>
    <source>
        <strain evidence="6 9">NRRL B-23120</strain>
    </source>
</reference>
<reference evidence="7 8" key="1">
    <citation type="submission" date="2018-01" db="EMBL/GenBank/DDBJ databases">
        <title>The whole genome sequencing and assembly of Paenibacillus chitinolyticus KCCM 41400 strain.</title>
        <authorList>
            <person name="Kim J.-Y."/>
            <person name="Park M.-K."/>
            <person name="Lee Y.-J."/>
            <person name="Yi H."/>
            <person name="Bahn Y.-S."/>
            <person name="Kim J.F."/>
            <person name="Lee D.-W."/>
        </authorList>
    </citation>
    <scope>NUCLEOTIDE SEQUENCE [LARGE SCALE GENOMIC DNA]</scope>
    <source>
        <strain evidence="7 8">KCCM 41400</strain>
    </source>
</reference>
<feature type="active site" evidence="4">
    <location>
        <position position="14"/>
    </location>
</feature>
<dbReference type="InterPro" id="IPR036196">
    <property type="entry name" value="Ptyr_pPase_sf"/>
</dbReference>
<feature type="domain" description="Phosphotyrosine protein phosphatase I" evidence="5">
    <location>
        <begin position="2"/>
        <end position="188"/>
    </location>
</feature>
<evidence type="ECO:0000313" key="7">
    <source>
        <dbReference type="EMBL" id="QAV16598.1"/>
    </source>
</evidence>
<sequence length="193" mass="21762">MKQILFVCTGNTCRSPLAEGILRHMAQQDNLEVHIRSAGVFASDGSPISRQSSSVLREKGCEASISSSLLRSADVDWADLILTMTQDHKRAVIQRFPQAADKTHTLKEFVEDDPEVALAAEEWERLIAEVQVKHALSEEITVEERTRLIHLEKKLPNYDISDPFGGSLELYRHTAEEIEEALVKLVQKIKESR</sequence>
<evidence type="ECO:0000256" key="1">
    <source>
        <dbReference type="ARBA" id="ARBA00011063"/>
    </source>
</evidence>
<gene>
    <name evidence="6" type="ORF">M5X16_10025</name>
    <name evidence="7" type="ORF">PC41400_02365</name>
</gene>
<dbReference type="InterPro" id="IPR017867">
    <property type="entry name" value="Tyr_phospatase_low_mol_wt"/>
</dbReference>
<dbReference type="PANTHER" id="PTHR11717">
    <property type="entry name" value="LOW MOLECULAR WEIGHT PROTEIN TYROSINE PHOSPHATASE"/>
    <property type="match status" value="1"/>
</dbReference>